<feature type="domain" description="HAT C-terminal dimerisation" evidence="1">
    <location>
        <begin position="318"/>
        <end position="376"/>
    </location>
</feature>
<dbReference type="EMBL" id="LR791992">
    <property type="protein sequence ID" value="CAB3267854.1"/>
    <property type="molecule type" value="mRNA"/>
</dbReference>
<organism evidence="2">
    <name type="scientific">Phallusia mammillata</name>
    <dbReference type="NCBI Taxonomy" id="59560"/>
    <lineage>
        <taxon>Eukaryota</taxon>
        <taxon>Metazoa</taxon>
        <taxon>Chordata</taxon>
        <taxon>Tunicata</taxon>
        <taxon>Ascidiacea</taxon>
        <taxon>Phlebobranchia</taxon>
        <taxon>Ascidiidae</taxon>
        <taxon>Phallusia</taxon>
    </lineage>
</organism>
<gene>
    <name evidence="2" type="primary">Zbed5-002</name>
</gene>
<dbReference type="SUPFAM" id="SSF53098">
    <property type="entry name" value="Ribonuclease H-like"/>
    <property type="match status" value="1"/>
</dbReference>
<name>A0A6F9DWM9_9ASCI</name>
<dbReference type="GO" id="GO:0046983">
    <property type="term" value="F:protein dimerization activity"/>
    <property type="evidence" value="ECO:0007669"/>
    <property type="project" value="InterPro"/>
</dbReference>
<protein>
    <submittedName>
        <fullName evidence="2">Zinc finger BED domain-containing protein 5-like</fullName>
    </submittedName>
</protein>
<dbReference type="Pfam" id="PF05699">
    <property type="entry name" value="Dimer_Tnp_hAT"/>
    <property type="match status" value="1"/>
</dbReference>
<evidence type="ECO:0000259" key="1">
    <source>
        <dbReference type="Pfam" id="PF05699"/>
    </source>
</evidence>
<reference evidence="2" key="1">
    <citation type="submission" date="2020-04" db="EMBL/GenBank/DDBJ databases">
        <authorList>
            <person name="Neveu A P."/>
        </authorList>
    </citation>
    <scope>NUCLEOTIDE SEQUENCE</scope>
    <source>
        <tissue evidence="2">Whole embryo</tissue>
    </source>
</reference>
<dbReference type="InterPro" id="IPR012337">
    <property type="entry name" value="RNaseH-like_sf"/>
</dbReference>
<dbReference type="InterPro" id="IPR008906">
    <property type="entry name" value="HATC_C_dom"/>
</dbReference>
<dbReference type="AlphaFoldDB" id="A0A6F9DWM9"/>
<dbReference type="PANTHER" id="PTHR45913">
    <property type="entry name" value="EPM2A-INTERACTING PROTEIN 1"/>
    <property type="match status" value="1"/>
</dbReference>
<dbReference type="PANTHER" id="PTHR45913:SF20">
    <property type="entry name" value="GENERAL TRANSCRIPTION FACTOR II-I REPEAT DOMAIN-CONTAINING PROTEIN 2"/>
    <property type="match status" value="1"/>
</dbReference>
<evidence type="ECO:0000313" key="2">
    <source>
        <dbReference type="EMBL" id="CAB3267854.1"/>
    </source>
</evidence>
<sequence>MIFTRLVDQNFTVYEELLKIQSLVGGTKGSDIYEALSSVVSEYGGFDKCSCVVTDGAKAMVGSRIGLVGLLKENGINCITLHCIIHQEALCGKVLKMMNVMQSVINMVNLIRGGNKVQRHRKFMSFLEELDAEFSDLPLYTSIRWLSAGKVLKHFFGLRKEILSFFEEQLSASTETFQAQLRSIKFLSGLAFLPDMTNHLNVLNLSLQGKGQSISHLMGHVEGFRSKLVLFTNGLQKNDLTHFTFCRVIKEEYPNADFTQFVNNMTSLSDEFRCRFADFQKLKSPLALFNNPMHVSINTQPSEMQLELCELQNDPFLLSKKMENPENFWKYVSKERYPILKDSAVKLHSMFGSTYICECAFSAMNDVKSKNRNKLGNNALYDCLRMATTSIAVDTQALAKEASRPQMSH</sequence>
<proteinExistence type="evidence at transcript level"/>
<accession>A0A6F9DWM9</accession>